<evidence type="ECO:0000313" key="1">
    <source>
        <dbReference type="EMBL" id="BBM16258.1"/>
    </source>
</evidence>
<dbReference type="Proteomes" id="UP000509460">
    <property type="component" value="Plasmid pEM15-1A-1"/>
</dbReference>
<sequence length="62" mass="7401">MFKLSAINKLLMKLKQRKGEKEILLFFSFKNSILLKGLRYHNITISKYHDSVNQLLLYVRLC</sequence>
<evidence type="ECO:0000313" key="2">
    <source>
        <dbReference type="Proteomes" id="UP000509460"/>
    </source>
</evidence>
<proteinExistence type="predicted"/>
<dbReference type="EMBL" id="AP019811">
    <property type="protein sequence ID" value="BBM16258.1"/>
    <property type="molecule type" value="Genomic_DNA"/>
</dbReference>
<name>A0AAI8RCF6_ENTMU</name>
<geneLocation type="plasmid" evidence="2">
    <name>pem15-1a-1 dna</name>
</geneLocation>
<gene>
    <name evidence="1" type="ORF">EM151A_4029</name>
</gene>
<organism evidence="1 2">
    <name type="scientific">Enterococcus mundtii</name>
    <dbReference type="NCBI Taxonomy" id="53346"/>
    <lineage>
        <taxon>Bacteria</taxon>
        <taxon>Bacillati</taxon>
        <taxon>Bacillota</taxon>
        <taxon>Bacilli</taxon>
        <taxon>Lactobacillales</taxon>
        <taxon>Enterococcaceae</taxon>
        <taxon>Enterococcus</taxon>
    </lineage>
</organism>
<keyword evidence="1" id="KW-0614">Plasmid</keyword>
<dbReference type="AlphaFoldDB" id="A0AAI8RCF6"/>
<accession>A0AAI8RCF6</accession>
<reference evidence="1 2" key="1">
    <citation type="submission" date="2019-07" db="EMBL/GenBank/DDBJ databases">
        <title>antibiotic susceptibility of plant-derived lactic acid bacteria.</title>
        <authorList>
            <person name="Sugiyama M."/>
            <person name="Noda M."/>
        </authorList>
    </citation>
    <scope>NUCLEOTIDE SEQUENCE [LARGE SCALE GENOMIC DNA]</scope>
    <source>
        <strain evidence="1 2">15-1A</strain>
        <plasmid evidence="2">pem15-1a-1 dna</plasmid>
    </source>
</reference>
<protein>
    <submittedName>
        <fullName evidence="1">Preprotein translocase subunit YidC</fullName>
    </submittedName>
</protein>